<dbReference type="EMBL" id="KN840288">
    <property type="protein sequence ID" value="KIJ57541.1"/>
    <property type="molecule type" value="Genomic_DNA"/>
</dbReference>
<accession>A0A0C2L7G3</accession>
<evidence type="ECO:0000313" key="3">
    <source>
        <dbReference type="EMBL" id="KIJ57541.1"/>
    </source>
</evidence>
<proteinExistence type="predicted"/>
<dbReference type="Pfam" id="PF26608">
    <property type="entry name" value="DUF8190"/>
    <property type="match status" value="1"/>
</dbReference>
<evidence type="ECO:0000259" key="2">
    <source>
        <dbReference type="Pfam" id="PF26608"/>
    </source>
</evidence>
<keyword evidence="4" id="KW-1185">Reference proteome</keyword>
<organism evidence="3 4">
    <name type="scientific">Hydnomerulius pinastri MD-312</name>
    <dbReference type="NCBI Taxonomy" id="994086"/>
    <lineage>
        <taxon>Eukaryota</taxon>
        <taxon>Fungi</taxon>
        <taxon>Dikarya</taxon>
        <taxon>Basidiomycota</taxon>
        <taxon>Agaricomycotina</taxon>
        <taxon>Agaricomycetes</taxon>
        <taxon>Agaricomycetidae</taxon>
        <taxon>Boletales</taxon>
        <taxon>Boletales incertae sedis</taxon>
        <taxon>Leucogyrophana</taxon>
    </lineage>
</organism>
<name>A0A0C2L7G3_9AGAM</name>
<evidence type="ECO:0000256" key="1">
    <source>
        <dbReference type="SAM" id="MobiDB-lite"/>
    </source>
</evidence>
<dbReference type="OrthoDB" id="2736611at2759"/>
<reference evidence="3 4" key="1">
    <citation type="submission" date="2014-04" db="EMBL/GenBank/DDBJ databases">
        <title>Evolutionary Origins and Diversification of the Mycorrhizal Mutualists.</title>
        <authorList>
            <consortium name="DOE Joint Genome Institute"/>
            <consortium name="Mycorrhizal Genomics Consortium"/>
            <person name="Kohler A."/>
            <person name="Kuo A."/>
            <person name="Nagy L.G."/>
            <person name="Floudas D."/>
            <person name="Copeland A."/>
            <person name="Barry K.W."/>
            <person name="Cichocki N."/>
            <person name="Veneault-Fourrey C."/>
            <person name="LaButti K."/>
            <person name="Lindquist E.A."/>
            <person name="Lipzen A."/>
            <person name="Lundell T."/>
            <person name="Morin E."/>
            <person name="Murat C."/>
            <person name="Riley R."/>
            <person name="Ohm R."/>
            <person name="Sun H."/>
            <person name="Tunlid A."/>
            <person name="Henrissat B."/>
            <person name="Grigoriev I.V."/>
            <person name="Hibbett D.S."/>
            <person name="Martin F."/>
        </authorList>
    </citation>
    <scope>NUCLEOTIDE SEQUENCE [LARGE SCALE GENOMIC DNA]</scope>
    <source>
        <strain evidence="3 4">MD-312</strain>
    </source>
</reference>
<evidence type="ECO:0000313" key="4">
    <source>
        <dbReference type="Proteomes" id="UP000053820"/>
    </source>
</evidence>
<dbReference type="InterPro" id="IPR058503">
    <property type="entry name" value="DUF8190"/>
</dbReference>
<dbReference type="HOGENOM" id="CLU_726777_0_0_1"/>
<protein>
    <recommendedName>
        <fullName evidence="2">DUF8190 domain-containing protein</fullName>
    </recommendedName>
</protein>
<feature type="domain" description="DUF8190" evidence="2">
    <location>
        <begin position="306"/>
        <end position="379"/>
    </location>
</feature>
<feature type="compositionally biased region" description="Polar residues" evidence="1">
    <location>
        <begin position="1"/>
        <end position="21"/>
    </location>
</feature>
<gene>
    <name evidence="3" type="ORF">HYDPIDRAFT_171645</name>
</gene>
<feature type="non-terminal residue" evidence="3">
    <location>
        <position position="381"/>
    </location>
</feature>
<dbReference type="AlphaFoldDB" id="A0A0C2L7G3"/>
<sequence length="381" mass="42839">MSLTQTFDVRSTRHAPSSLNAKNKRTQSEAGKYTTSPYSVAGRSLAASSIYDTSAPNFLRLSGGELTPRRLSGLPPNFEGPLFVEIGFPWISDAVVTAGALLPLRLFQKNSLYHRSSSFPLSDHYSTMEFAWNNADRRHDLDLDREDIHMDGLSDGGLQSGDNKDAGLVRPLPFEELAQAPFDVGQVPDYQHVDDSIPQHEVLAAIQRETHSDRDYAAAFNSMPTRARRLSSFKNYAEQGRAGHAIALLRDRSRIIVDEEYLLHRHDANVIPHVKEHFIDFVLYMGNRIGLDALLPPLQVLVNHIFHVTWTFAQRNKLWPDSVGVNLSFSTTGRMIYLGRRFQEEFWIAFPPRGLLEDVDELPDMAPLDAPSSALTSRNQN</sequence>
<dbReference type="Proteomes" id="UP000053820">
    <property type="component" value="Unassembled WGS sequence"/>
</dbReference>
<feature type="region of interest" description="Disordered" evidence="1">
    <location>
        <begin position="1"/>
        <end position="33"/>
    </location>
</feature>